<organism evidence="1">
    <name type="scientific">uncultured Rubrobacteraceae bacterium</name>
    <dbReference type="NCBI Taxonomy" id="349277"/>
    <lineage>
        <taxon>Bacteria</taxon>
        <taxon>Bacillati</taxon>
        <taxon>Actinomycetota</taxon>
        <taxon>Rubrobacteria</taxon>
        <taxon>Rubrobacterales</taxon>
        <taxon>Rubrobacteraceae</taxon>
        <taxon>environmental samples</taxon>
    </lineage>
</organism>
<accession>A0A6J4R2M0</accession>
<proteinExistence type="predicted"/>
<dbReference type="EMBL" id="CADCVE010000059">
    <property type="protein sequence ID" value="CAA9457182.1"/>
    <property type="molecule type" value="Genomic_DNA"/>
</dbReference>
<gene>
    <name evidence="1" type="ORF">AVDCRST_MAG28-2632</name>
</gene>
<sequence length="92" mass="10331">MAILFPLGRLVATPGALALIRRSAGEDLLPALLERHRSGDWGDVPPEDAHENEFSARHGFRVLSSYRVAGERLWVITEDDRSVTTFLLPEEY</sequence>
<evidence type="ECO:0008006" key="2">
    <source>
        <dbReference type="Google" id="ProtNLM"/>
    </source>
</evidence>
<reference evidence="1" key="1">
    <citation type="submission" date="2020-02" db="EMBL/GenBank/DDBJ databases">
        <authorList>
            <person name="Meier V. D."/>
        </authorList>
    </citation>
    <scope>NUCLEOTIDE SEQUENCE</scope>
    <source>
        <strain evidence="1">AVDCRST_MAG28</strain>
    </source>
</reference>
<name>A0A6J4R2M0_9ACTN</name>
<evidence type="ECO:0000313" key="1">
    <source>
        <dbReference type="EMBL" id="CAA9457182.1"/>
    </source>
</evidence>
<dbReference type="AlphaFoldDB" id="A0A6J4R2M0"/>
<protein>
    <recommendedName>
        <fullName evidence="2">Type I restriction endonuclease subunit M</fullName>
    </recommendedName>
</protein>